<dbReference type="Gene3D" id="3.40.50.2300">
    <property type="match status" value="2"/>
</dbReference>
<dbReference type="EMBL" id="UGKT01000001">
    <property type="protein sequence ID" value="STT03380.1"/>
    <property type="molecule type" value="Genomic_DNA"/>
</dbReference>
<dbReference type="Proteomes" id="UP000255518">
    <property type="component" value="Unassembled WGS sequence"/>
</dbReference>
<sequence>MGEEELRGIDTKPLVGNLAAWNYFESVDNPTNKAFVADYRAYAKAHKLPNADTVVTNDPMKRPGWVCICGRRR</sequence>
<proteinExistence type="predicted"/>
<dbReference type="AlphaFoldDB" id="A0A377V1B3"/>
<name>A0A377V1B3_KLEPN</name>
<reference evidence="1 2" key="1">
    <citation type="submission" date="2018-06" db="EMBL/GenBank/DDBJ databases">
        <authorList>
            <consortium name="Pathogen Informatics"/>
            <person name="Doyle S."/>
        </authorList>
    </citation>
    <scope>NUCLEOTIDE SEQUENCE [LARGE SCALE GENOMIC DNA]</scope>
    <source>
        <strain evidence="1 2">NCTC13443</strain>
    </source>
</reference>
<dbReference type="PANTHER" id="PTHR47628">
    <property type="match status" value="1"/>
</dbReference>
<dbReference type="PANTHER" id="PTHR47628:SF1">
    <property type="entry name" value="ALIPHATIC AMIDASE EXPRESSION-REGULATING PROTEIN"/>
    <property type="match status" value="1"/>
</dbReference>
<protein>
    <submittedName>
        <fullName evidence="1">Urea ABC transporter</fullName>
    </submittedName>
</protein>
<organism evidence="1 2">
    <name type="scientific">Klebsiella pneumoniae</name>
    <dbReference type="NCBI Taxonomy" id="573"/>
    <lineage>
        <taxon>Bacteria</taxon>
        <taxon>Pseudomonadati</taxon>
        <taxon>Pseudomonadota</taxon>
        <taxon>Gammaproteobacteria</taxon>
        <taxon>Enterobacterales</taxon>
        <taxon>Enterobacteriaceae</taxon>
        <taxon>Klebsiella/Raoultella group</taxon>
        <taxon>Klebsiella</taxon>
        <taxon>Klebsiella pneumoniae complex</taxon>
    </lineage>
</organism>
<evidence type="ECO:0000313" key="1">
    <source>
        <dbReference type="EMBL" id="STT03380.1"/>
    </source>
</evidence>
<dbReference type="InterPro" id="IPR028082">
    <property type="entry name" value="Peripla_BP_I"/>
</dbReference>
<evidence type="ECO:0000313" key="2">
    <source>
        <dbReference type="Proteomes" id="UP000255518"/>
    </source>
</evidence>
<accession>A0A377V1B3</accession>
<gene>
    <name evidence="1" type="ORF">NCTC13443_03745</name>
</gene>
<dbReference type="Pfam" id="PF13433">
    <property type="entry name" value="Peripla_BP_5"/>
    <property type="match status" value="1"/>
</dbReference>
<dbReference type="SUPFAM" id="SSF53822">
    <property type="entry name" value="Periplasmic binding protein-like I"/>
    <property type="match status" value="1"/>
</dbReference>